<dbReference type="InterPro" id="IPR009000">
    <property type="entry name" value="Transl_B-barrel_sf"/>
</dbReference>
<dbReference type="PRINTS" id="PR00315">
    <property type="entry name" value="ELONGATNFCT"/>
</dbReference>
<dbReference type="Pfam" id="PF00009">
    <property type="entry name" value="GTP_EFTU"/>
    <property type="match status" value="1"/>
</dbReference>
<feature type="compositionally biased region" description="Basic and acidic residues" evidence="8">
    <location>
        <begin position="224"/>
        <end position="240"/>
    </location>
</feature>
<dbReference type="CDD" id="cd01887">
    <property type="entry name" value="IF2_eIF5B"/>
    <property type="match status" value="1"/>
</dbReference>
<feature type="compositionally biased region" description="Pro residues" evidence="8">
    <location>
        <begin position="268"/>
        <end position="281"/>
    </location>
</feature>
<dbReference type="Gene3D" id="3.40.50.10050">
    <property type="entry name" value="Translation initiation factor IF- 2, domain 3"/>
    <property type="match status" value="1"/>
</dbReference>
<keyword evidence="3" id="KW-0547">Nucleotide-binding</keyword>
<dbReference type="GO" id="GO:0005737">
    <property type="term" value="C:cytoplasm"/>
    <property type="evidence" value="ECO:0007669"/>
    <property type="project" value="TreeGrafter"/>
</dbReference>
<dbReference type="Gene3D" id="3.40.50.300">
    <property type="entry name" value="P-loop containing nucleotide triphosphate hydrolases"/>
    <property type="match status" value="1"/>
</dbReference>
<dbReference type="FunFam" id="3.40.50.300:FF:000019">
    <property type="entry name" value="Translation initiation factor IF-2"/>
    <property type="match status" value="1"/>
</dbReference>
<dbReference type="GO" id="GO:0005525">
    <property type="term" value="F:GTP binding"/>
    <property type="evidence" value="ECO:0007669"/>
    <property type="project" value="UniProtKB-KW"/>
</dbReference>
<dbReference type="FunFam" id="2.40.30.10:FF:000008">
    <property type="entry name" value="Translation initiation factor IF-2"/>
    <property type="match status" value="1"/>
</dbReference>
<dbReference type="CDD" id="cd03702">
    <property type="entry name" value="IF2_mtIF2_II"/>
    <property type="match status" value="1"/>
</dbReference>
<keyword evidence="2" id="KW-0396">Initiation factor</keyword>
<dbReference type="InterPro" id="IPR053905">
    <property type="entry name" value="EF-G-like_DII"/>
</dbReference>
<dbReference type="HAMAP" id="MF_00100_B">
    <property type="entry name" value="IF_2_B"/>
    <property type="match status" value="1"/>
</dbReference>
<dbReference type="FunFam" id="3.40.50.10050:FF:000001">
    <property type="entry name" value="Translation initiation factor IF-2"/>
    <property type="match status" value="1"/>
</dbReference>
<feature type="compositionally biased region" description="Basic and acidic residues" evidence="8">
    <location>
        <begin position="158"/>
        <end position="168"/>
    </location>
</feature>
<evidence type="ECO:0000256" key="4">
    <source>
        <dbReference type="ARBA" id="ARBA00022917"/>
    </source>
</evidence>
<dbReference type="FunFam" id="2.40.30.10:FF:000054">
    <property type="entry name" value="Translation initiation factor IF-2"/>
    <property type="match status" value="1"/>
</dbReference>
<dbReference type="InterPro" id="IPR027417">
    <property type="entry name" value="P-loop_NTPase"/>
</dbReference>
<keyword evidence="4" id="KW-0648">Protein biosynthesis</keyword>
<accession>A0A0C9S379</accession>
<dbReference type="InterPro" id="IPR044145">
    <property type="entry name" value="IF2_II"/>
</dbReference>
<feature type="domain" description="Tr-type G" evidence="9">
    <location>
        <begin position="517"/>
        <end position="690"/>
    </location>
</feature>
<dbReference type="PROSITE" id="PS01176">
    <property type="entry name" value="IF2"/>
    <property type="match status" value="1"/>
</dbReference>
<feature type="compositionally biased region" description="Basic and acidic residues" evidence="8">
    <location>
        <begin position="125"/>
        <end position="148"/>
    </location>
</feature>
<dbReference type="PANTHER" id="PTHR43381:SF5">
    <property type="entry name" value="TR-TYPE G DOMAIN-CONTAINING PROTEIN"/>
    <property type="match status" value="1"/>
</dbReference>
<protein>
    <recommendedName>
        <fullName evidence="7">Translation initiation factor IF-2, chloroplastic</fullName>
    </recommendedName>
</protein>
<dbReference type="EMBL" id="GCHU01015429">
    <property type="protein sequence ID" value="JAG86417.1"/>
    <property type="molecule type" value="Transcribed_RNA"/>
</dbReference>
<dbReference type="Gene3D" id="2.40.30.10">
    <property type="entry name" value="Translation factors"/>
    <property type="match status" value="2"/>
</dbReference>
<evidence type="ECO:0000313" key="10">
    <source>
        <dbReference type="EMBL" id="JAG86417.1"/>
    </source>
</evidence>
<evidence type="ECO:0000256" key="8">
    <source>
        <dbReference type="SAM" id="MobiDB-lite"/>
    </source>
</evidence>
<dbReference type="SUPFAM" id="SSF52156">
    <property type="entry name" value="Initiation factor IF2/eIF5b, domain 3"/>
    <property type="match status" value="1"/>
</dbReference>
<dbReference type="InterPro" id="IPR015760">
    <property type="entry name" value="TIF_IF2"/>
</dbReference>
<comment type="function">
    <text evidence="6">One of the essential components for the initiation of protein synthesis. Protects formylmethionyl-tRNA from spontaneous hydrolysis and promotes its binding to the 30S ribosomal subunits. Also involved in the hydrolysis of GTP during the formation of the 70S ribosomal complex.</text>
</comment>
<feature type="compositionally biased region" description="Low complexity" evidence="8">
    <location>
        <begin position="244"/>
        <end position="267"/>
    </location>
</feature>
<evidence type="ECO:0000256" key="1">
    <source>
        <dbReference type="ARBA" id="ARBA00007733"/>
    </source>
</evidence>
<evidence type="ECO:0000256" key="6">
    <source>
        <dbReference type="ARBA" id="ARBA00025162"/>
    </source>
</evidence>
<dbReference type="InterPro" id="IPR005225">
    <property type="entry name" value="Small_GTP-bd"/>
</dbReference>
<dbReference type="InterPro" id="IPR000795">
    <property type="entry name" value="T_Tr_GTP-bd_dom"/>
</dbReference>
<dbReference type="InterPro" id="IPR036925">
    <property type="entry name" value="TIF_IF2_dom3_sf"/>
</dbReference>
<dbReference type="InterPro" id="IPR006847">
    <property type="entry name" value="IF2_N"/>
</dbReference>
<proteinExistence type="inferred from homology"/>
<evidence type="ECO:0000256" key="2">
    <source>
        <dbReference type="ARBA" id="ARBA00022540"/>
    </source>
</evidence>
<evidence type="ECO:0000256" key="3">
    <source>
        <dbReference type="ARBA" id="ARBA00022741"/>
    </source>
</evidence>
<dbReference type="CDD" id="cd03692">
    <property type="entry name" value="mtIF2_IVc"/>
    <property type="match status" value="1"/>
</dbReference>
<reference evidence="10" key="1">
    <citation type="submission" date="2015-02" db="EMBL/GenBank/DDBJ databases">
        <title>A transcriptome of Wollemia nobilis - a relic of Gondwana.</title>
        <authorList>
            <person name="Chia J.Y."/>
            <person name="Leong Y.S."/>
            <person name="Abdul Karim S."/>
            <person name="Wan Azmi N."/>
            <person name="Hercus R."/>
            <person name="Croft L."/>
        </authorList>
    </citation>
    <scope>NUCLEOTIDE SEQUENCE</scope>
    <source>
        <strain evidence="10">MaeBrown</strain>
        <tissue evidence="10">Leaf</tissue>
    </source>
</reference>
<dbReference type="Pfam" id="PF22042">
    <property type="entry name" value="EF-G_D2"/>
    <property type="match status" value="1"/>
</dbReference>
<dbReference type="GO" id="GO:0003924">
    <property type="term" value="F:GTPase activity"/>
    <property type="evidence" value="ECO:0007669"/>
    <property type="project" value="InterPro"/>
</dbReference>
<dbReference type="GO" id="GO:0003743">
    <property type="term" value="F:translation initiation factor activity"/>
    <property type="evidence" value="ECO:0007669"/>
    <property type="project" value="UniProtKB-KW"/>
</dbReference>
<dbReference type="PANTHER" id="PTHR43381">
    <property type="entry name" value="TRANSLATION INITIATION FACTOR IF-2-RELATED"/>
    <property type="match status" value="1"/>
</dbReference>
<evidence type="ECO:0000259" key="9">
    <source>
        <dbReference type="PROSITE" id="PS51722"/>
    </source>
</evidence>
<sequence>MASLASLATVGSARVNSTSLCEGSYPLFGRAFTVNRWQGKNHCSFSSNKHGGNCPKWTRISAYCCLGTTGLLEGEVKSFSSDNYLKEGDDEVVLKPAPKPVLRRVESTPKVESTNSNLVGARWAPKRDVNSAHEKDKPNQLRVEEEKQVANVIGNHTATEKLEADKRTNSQNYNYDGKGVKSAKQSKPQPKNVWKKGNPVSYVRRSQTPTASASATSTVLPNIQKKEESFDEETIKKEEGPGQIPATSSVTIPPSSSVAPPLRARSPSPAPLPPPVPPPLKIKPKLQGKPMPVSTATANAAPTKKQVILKDVGAGPKQVILKDIGAAPKKERKSVVEDVNTTIADADEPSLPSKVGKASKTKDDWRRKRRPASGLRKAEIELDEEEAEELDIPISGASKFSGRKKGRKFSKASRKAARAEAARAGAPVQVEILEIGKQGMSVVELAHNLAVHEAEIVTKLFMKGIVTRVTQTLDQDTVKMVCKDYDVEIIDADDDRVEDMAKKKEIFDEEDLDKLQNRPPVLTIMGHVDHGKTTLLDYIRKTKVSASEAGGITQGIGAYKVLVPVDNDHKPCVFLDTPGHEAFSAMRARGARVTDIAIIVVAADDGVRPQTNEAIAHAKAANVPIVVAINKIDKEGASPERVMQELSSVGLMPEEWGGDVPMVQVSALSGQNVNDLLETVMLVAELQELKANPDRNAKGTIIEAGLHKSRGPLATFLVQNGTLKKGDVVVCGETFGKVRALLDDTGSSVDKAGPSMAVQVIGLNSVPVAGDEFEAVDSLDIARQRAEECAIKLKVERLSSQAGEAKVTLSALANSVTEGRENGLDRHQFNIVLKVDVQGSVAAIREALSVLPQDCVNLRFLMQAVGDISASDVDLALASEAIIIGFNVRVPIAVQTHAENRNVEIRLYKVIYELVDDMRKAMEGLLKPAEEQVPIGSAEVRAVFSSGSGRAAGCMVTEGKVLKGCGIRVVRNGTAIHIGTLDSLRRVKEVVKEVSAGMECGIGVKTFDDWHVGDTVEAFNCVAKRRTLEEASATVTAAVAASGVKQ</sequence>
<dbReference type="NCBIfam" id="TIGR00487">
    <property type="entry name" value="IF-2"/>
    <property type="match status" value="1"/>
</dbReference>
<dbReference type="InterPro" id="IPR023115">
    <property type="entry name" value="TIF_IF2_dom3"/>
</dbReference>
<evidence type="ECO:0000256" key="5">
    <source>
        <dbReference type="ARBA" id="ARBA00023134"/>
    </source>
</evidence>
<dbReference type="PROSITE" id="PS51722">
    <property type="entry name" value="G_TR_2"/>
    <property type="match status" value="1"/>
</dbReference>
<keyword evidence="5" id="KW-0342">GTP-binding</keyword>
<name>A0A0C9S379_9CONI</name>
<comment type="similarity">
    <text evidence="1">Belongs to the TRAFAC class translation factor GTPase superfamily. Classic translation factor GTPase family. IF-2 subfamily.</text>
</comment>
<dbReference type="SUPFAM" id="SSF52540">
    <property type="entry name" value="P-loop containing nucleoside triphosphate hydrolases"/>
    <property type="match status" value="1"/>
</dbReference>
<dbReference type="InterPro" id="IPR000178">
    <property type="entry name" value="TF_IF2_bacterial-like"/>
</dbReference>
<dbReference type="SUPFAM" id="SSF50447">
    <property type="entry name" value="Translation proteins"/>
    <property type="match status" value="2"/>
</dbReference>
<dbReference type="NCBIfam" id="TIGR00231">
    <property type="entry name" value="small_GTP"/>
    <property type="match status" value="1"/>
</dbReference>
<dbReference type="AlphaFoldDB" id="A0A0C9S379"/>
<dbReference type="Pfam" id="PF04760">
    <property type="entry name" value="IF2_N"/>
    <property type="match status" value="1"/>
</dbReference>
<dbReference type="Pfam" id="PF11987">
    <property type="entry name" value="IF-2"/>
    <property type="match status" value="1"/>
</dbReference>
<feature type="region of interest" description="Disordered" evidence="8">
    <location>
        <begin position="124"/>
        <end position="299"/>
    </location>
</feature>
<feature type="region of interest" description="Disordered" evidence="8">
    <location>
        <begin position="347"/>
        <end position="374"/>
    </location>
</feature>
<organism evidence="10">
    <name type="scientific">Wollemia nobilis</name>
    <dbReference type="NCBI Taxonomy" id="56998"/>
    <lineage>
        <taxon>Eukaryota</taxon>
        <taxon>Viridiplantae</taxon>
        <taxon>Streptophyta</taxon>
        <taxon>Embryophyta</taxon>
        <taxon>Tracheophyta</taxon>
        <taxon>Spermatophyta</taxon>
        <taxon>Pinopsida</taxon>
        <taxon>Pinidae</taxon>
        <taxon>Conifers II</taxon>
        <taxon>Araucariales</taxon>
        <taxon>Araucariaceae</taxon>
        <taxon>Wollemia</taxon>
    </lineage>
</organism>
<evidence type="ECO:0000256" key="7">
    <source>
        <dbReference type="ARBA" id="ARBA00044105"/>
    </source>
</evidence>